<dbReference type="Gene3D" id="2.40.170.20">
    <property type="entry name" value="TonB-dependent receptor, beta-barrel domain"/>
    <property type="match status" value="1"/>
</dbReference>
<evidence type="ECO:0000259" key="7">
    <source>
        <dbReference type="Pfam" id="PF07715"/>
    </source>
</evidence>
<dbReference type="SUPFAM" id="SSF56935">
    <property type="entry name" value="Porins"/>
    <property type="match status" value="1"/>
</dbReference>
<accession>A0A840FKA4</accession>
<dbReference type="Proteomes" id="UP000529795">
    <property type="component" value="Unassembled WGS sequence"/>
</dbReference>
<gene>
    <name evidence="8" type="ORF">GGQ80_002291</name>
</gene>
<feature type="domain" description="TonB-dependent receptor-like beta-barrel" evidence="6">
    <location>
        <begin position="564"/>
        <end position="1076"/>
    </location>
</feature>
<keyword evidence="8" id="KW-0675">Receptor</keyword>
<proteinExistence type="inferred from homology"/>
<evidence type="ECO:0000256" key="3">
    <source>
        <dbReference type="ARBA" id="ARBA00023237"/>
    </source>
</evidence>
<name>A0A840FKA4_9SPHN</name>
<dbReference type="Pfam" id="PF00593">
    <property type="entry name" value="TonB_dep_Rec_b-barrel"/>
    <property type="match status" value="1"/>
</dbReference>
<comment type="subcellular location">
    <subcellularLocation>
        <location evidence="1 4">Cell outer membrane</location>
    </subcellularLocation>
</comment>
<keyword evidence="4" id="KW-0798">TonB box</keyword>
<dbReference type="AlphaFoldDB" id="A0A840FKA4"/>
<dbReference type="PANTHER" id="PTHR40980">
    <property type="entry name" value="PLUG DOMAIN-CONTAINING PROTEIN"/>
    <property type="match status" value="1"/>
</dbReference>
<sequence length="1108" mass="119843">MWMIHITATAKAAPFLGRVGTLPQLDSSVIRRTAPAARVLATTSALALTIGAFATPAIAQTTPVPGDRNVAPSSAAVEPKTPAETPAGNPAPAAGQDISQDDGNDPQAAPAPGDVVVVGTRASLQSAIARKRNAGTVVDSIVADDIASFPDKNVGDSLSRVTGVQLSRDFGEGVQVSIRGVEPDLNRVEVNGVSQVSALGTRAGDFRELATELVKSIDVYKGYQASLTEGGLGGTVSIETRKPLELKKGLATVVFSEQHLDLTQDWRPRATVIVGTPRFLIDGLGVLLNATYDDKSTRQDYAANTGWTRLADFDHSDQKTVADPLYSNFNTYASCAGVGGQNASNATARRLACETQFFDWAPNGPRYRNLVRRDKRLSADLTVQYEVAPNFRVYGEAVLNNRDQRLFDTNYALDLSRFQRFPLDAQLPAGLNGGTSRPQVQQSSATVNANHVVTSFTTAANPVNIGTATAPTYSGSSNILGVQRRDFQYNQQSRYYLGGFDWNFDRIKIKAMASHATANTTSETNLISLSTGIASVNIDTRNDLGIPVFTYPSAINPADPSIYTNFTRPGNGLGTTSTVLGPTVQYRPGYNKNTEDQLKLDVDWLIEAGPLKNIQYGGQFRSQDYVVYTGGGSRILSGGGTSAPVYQTSANVSYTTTIVPTVTQRITPTGTIGAGGYNVQLTQAEYAALLTSLGTTSGGAPLFSGLQGAPGNIPSRIAFANFDPKAIGQFYDLSGFDQDLVFESNGLPQIPSAKISEKIASGYVQANVDTRVFGLRLSGNAGVRYTYTRDQGTGTNIARVTRFTATGGTETVFLRAQQLSLTNDYFDVLPAFNAALEITPNLVLRANWAKNLARPRPTDLVPNINCLDDATISAADDICTAGNPALKPYRADQWEANLAWYPNRDTLVSLGYYKKYEKSFVVPNVTRSGVDLFGDGVTYTVRQPINGFGALLDGIEASAQTAFTFLPQPFDGFGASGNVTFARAIRTNLTNSATGLPLDEYPGLSKWTYNASVFYDKGWLNARLSYNYRSDWLVEAVNSVNSNNPIYRKGEGYLDGKITFRFPQWHYSLFMEMQNINKEYSQSYIKNIGSFETYYPGQRFFAGFQLKF</sequence>
<organism evidence="8 9">
    <name type="scientific">Sphingomonas jinjuensis</name>
    <dbReference type="NCBI Taxonomy" id="535907"/>
    <lineage>
        <taxon>Bacteria</taxon>
        <taxon>Pseudomonadati</taxon>
        <taxon>Pseudomonadota</taxon>
        <taxon>Alphaproteobacteria</taxon>
        <taxon>Sphingomonadales</taxon>
        <taxon>Sphingomonadaceae</taxon>
        <taxon>Sphingomonas</taxon>
    </lineage>
</organism>
<comment type="similarity">
    <text evidence="4">Belongs to the TonB-dependent receptor family.</text>
</comment>
<evidence type="ECO:0000313" key="9">
    <source>
        <dbReference type="Proteomes" id="UP000529795"/>
    </source>
</evidence>
<feature type="domain" description="TonB-dependent receptor plug" evidence="7">
    <location>
        <begin position="131"/>
        <end position="234"/>
    </location>
</feature>
<dbReference type="InterPro" id="IPR037066">
    <property type="entry name" value="Plug_dom_sf"/>
</dbReference>
<comment type="caution">
    <text evidence="8">The sequence shown here is derived from an EMBL/GenBank/DDBJ whole genome shotgun (WGS) entry which is preliminary data.</text>
</comment>
<dbReference type="NCBIfam" id="TIGR01782">
    <property type="entry name" value="TonB-Xanth-Caul"/>
    <property type="match status" value="1"/>
</dbReference>
<dbReference type="InterPro" id="IPR010104">
    <property type="entry name" value="TonB_rcpt_bac"/>
</dbReference>
<dbReference type="Pfam" id="PF07715">
    <property type="entry name" value="Plug"/>
    <property type="match status" value="1"/>
</dbReference>
<reference evidence="8 9" key="1">
    <citation type="submission" date="2020-08" db="EMBL/GenBank/DDBJ databases">
        <title>Genomic Encyclopedia of Type Strains, Phase IV (KMG-IV): sequencing the most valuable type-strain genomes for metagenomic binning, comparative biology and taxonomic classification.</title>
        <authorList>
            <person name="Goeker M."/>
        </authorList>
    </citation>
    <scope>NUCLEOTIDE SEQUENCE [LARGE SCALE GENOMIC DNA]</scope>
    <source>
        <strain evidence="8 9">YC6723</strain>
    </source>
</reference>
<evidence type="ECO:0000256" key="4">
    <source>
        <dbReference type="RuleBase" id="RU003357"/>
    </source>
</evidence>
<keyword evidence="3" id="KW-0998">Cell outer membrane</keyword>
<dbReference type="InterPro" id="IPR000531">
    <property type="entry name" value="Beta-barrel_TonB"/>
</dbReference>
<dbReference type="InterPro" id="IPR036942">
    <property type="entry name" value="Beta-barrel_TonB_sf"/>
</dbReference>
<dbReference type="Gene3D" id="2.170.130.10">
    <property type="entry name" value="TonB-dependent receptor, plug domain"/>
    <property type="match status" value="1"/>
</dbReference>
<evidence type="ECO:0000259" key="6">
    <source>
        <dbReference type="Pfam" id="PF00593"/>
    </source>
</evidence>
<feature type="region of interest" description="Disordered" evidence="5">
    <location>
        <begin position="61"/>
        <end position="113"/>
    </location>
</feature>
<dbReference type="PANTHER" id="PTHR40980:SF3">
    <property type="entry name" value="TONB-DEPENDENT RECEPTOR-LIKE BETA-BARREL DOMAIN-CONTAINING PROTEIN"/>
    <property type="match status" value="1"/>
</dbReference>
<protein>
    <submittedName>
        <fullName evidence="8">TonB-dependent receptor</fullName>
    </submittedName>
</protein>
<keyword evidence="2 4" id="KW-0472">Membrane</keyword>
<dbReference type="InterPro" id="IPR012910">
    <property type="entry name" value="Plug_dom"/>
</dbReference>
<keyword evidence="9" id="KW-1185">Reference proteome</keyword>
<evidence type="ECO:0000256" key="1">
    <source>
        <dbReference type="ARBA" id="ARBA00004442"/>
    </source>
</evidence>
<evidence type="ECO:0000256" key="5">
    <source>
        <dbReference type="SAM" id="MobiDB-lite"/>
    </source>
</evidence>
<dbReference type="EMBL" id="JACIEV010000006">
    <property type="protein sequence ID" value="MBB4154378.1"/>
    <property type="molecule type" value="Genomic_DNA"/>
</dbReference>
<dbReference type="GO" id="GO:0009279">
    <property type="term" value="C:cell outer membrane"/>
    <property type="evidence" value="ECO:0007669"/>
    <property type="project" value="UniProtKB-SubCell"/>
</dbReference>
<evidence type="ECO:0000313" key="8">
    <source>
        <dbReference type="EMBL" id="MBB4154378.1"/>
    </source>
</evidence>
<evidence type="ECO:0000256" key="2">
    <source>
        <dbReference type="ARBA" id="ARBA00023136"/>
    </source>
</evidence>